<keyword evidence="5" id="KW-1185">Reference proteome</keyword>
<proteinExistence type="inferred from homology"/>
<comment type="caution">
    <text evidence="4">The sequence shown here is derived from an EMBL/GenBank/DDBJ whole genome shotgun (WGS) entry which is preliminary data.</text>
</comment>
<evidence type="ECO:0000313" key="4">
    <source>
        <dbReference type="EMBL" id="MBD1421157.1"/>
    </source>
</evidence>
<dbReference type="InterPro" id="IPR013830">
    <property type="entry name" value="SGNH_hydro"/>
</dbReference>
<reference evidence="4 5" key="1">
    <citation type="submission" date="2020-08" db="EMBL/GenBank/DDBJ databases">
        <title>Sphingobacterium sp. DN00404 isolated from aquaculture water.</title>
        <authorList>
            <person name="Zhang M."/>
        </authorList>
    </citation>
    <scope>NUCLEOTIDE SEQUENCE [LARGE SCALE GENOMIC DNA]</scope>
    <source>
        <strain evidence="4 5">KCTC 42746</strain>
    </source>
</reference>
<keyword evidence="2" id="KW-0378">Hydrolase</keyword>
<feature type="domain" description="SGNH hydrolase-type esterase" evidence="3">
    <location>
        <begin position="32"/>
        <end position="224"/>
    </location>
</feature>
<dbReference type="SUPFAM" id="SSF52266">
    <property type="entry name" value="SGNH hydrolase"/>
    <property type="match status" value="1"/>
</dbReference>
<dbReference type="CDD" id="cd01821">
    <property type="entry name" value="Rhamnogalacturan_acetylesterase_like"/>
    <property type="match status" value="1"/>
</dbReference>
<organism evidence="4 5">
    <name type="scientific">Sphingobacterium chuzhouense</name>
    <dbReference type="NCBI Taxonomy" id="1742264"/>
    <lineage>
        <taxon>Bacteria</taxon>
        <taxon>Pseudomonadati</taxon>
        <taxon>Bacteroidota</taxon>
        <taxon>Sphingobacteriia</taxon>
        <taxon>Sphingobacteriales</taxon>
        <taxon>Sphingobacteriaceae</taxon>
        <taxon>Sphingobacterium</taxon>
    </lineage>
</organism>
<dbReference type="Proteomes" id="UP000651112">
    <property type="component" value="Unassembled WGS sequence"/>
</dbReference>
<dbReference type="Pfam" id="PF13472">
    <property type="entry name" value="Lipase_GDSL_2"/>
    <property type="match status" value="1"/>
</dbReference>
<protein>
    <submittedName>
        <fullName evidence="4">Rhamnogalacturonan acetylesterase</fullName>
    </submittedName>
</protein>
<evidence type="ECO:0000313" key="5">
    <source>
        <dbReference type="Proteomes" id="UP000651112"/>
    </source>
</evidence>
<dbReference type="InterPro" id="IPR036514">
    <property type="entry name" value="SGNH_hydro_sf"/>
</dbReference>
<dbReference type="PANTHER" id="PTHR43695:SF1">
    <property type="entry name" value="RHAMNOGALACTURONAN ACETYLESTERASE"/>
    <property type="match status" value="1"/>
</dbReference>
<dbReference type="EMBL" id="JACNYL010000001">
    <property type="protein sequence ID" value="MBD1421157.1"/>
    <property type="molecule type" value="Genomic_DNA"/>
</dbReference>
<evidence type="ECO:0000259" key="3">
    <source>
        <dbReference type="Pfam" id="PF13472"/>
    </source>
</evidence>
<name>A0ABR7XS91_9SPHI</name>
<dbReference type="PANTHER" id="PTHR43695">
    <property type="entry name" value="PUTATIVE (AFU_ORTHOLOGUE AFUA_2G17250)-RELATED"/>
    <property type="match status" value="1"/>
</dbReference>
<sequence>MSKHIFTSLGGLLLLVLVYSFIPQPKKTVWMIGDSTMSIKVPDKFPETGWGEAFAKMFKTNVDVINKAKNGRSTKSCINEGIWKEVYDGLKPGDYVIIQFGHNDEKVHKPNTGTTIDEYKANLSLFVTETRSKKGQPILLTSIARRAFEEGKLVDTHGAYPDAVRKVADSLDVPLIDLTRQTSELLTELGEEKSAGIFLHLPEGHTNYPKGVVDNTHLNEHGARTIATLVARELERQQMPLAKDLLELSSAVKNKNK</sequence>
<accession>A0ABR7XS91</accession>
<evidence type="ECO:0000256" key="1">
    <source>
        <dbReference type="ARBA" id="ARBA00008668"/>
    </source>
</evidence>
<dbReference type="RefSeq" id="WP_190312864.1">
    <property type="nucleotide sequence ID" value="NZ_JACNYL010000001.1"/>
</dbReference>
<dbReference type="InterPro" id="IPR037459">
    <property type="entry name" value="RhgT-like"/>
</dbReference>
<gene>
    <name evidence="4" type="ORF">H8B21_06170</name>
</gene>
<evidence type="ECO:0000256" key="2">
    <source>
        <dbReference type="ARBA" id="ARBA00022801"/>
    </source>
</evidence>
<dbReference type="Gene3D" id="3.40.50.1110">
    <property type="entry name" value="SGNH hydrolase"/>
    <property type="match status" value="1"/>
</dbReference>
<comment type="similarity">
    <text evidence="1">Belongs to the 'GDSL' lipolytic enzyme family.</text>
</comment>